<dbReference type="SMART" id="SM01007">
    <property type="entry name" value="Aldolase_II"/>
    <property type="match status" value="1"/>
</dbReference>
<dbReference type="Proteomes" id="UP000294847">
    <property type="component" value="Chromosome 3"/>
</dbReference>
<feature type="region of interest" description="Disordered" evidence="1">
    <location>
        <begin position="1"/>
        <end position="36"/>
    </location>
</feature>
<dbReference type="NCBIfam" id="NF004855">
    <property type="entry name" value="PRK06208.1"/>
    <property type="match status" value="1"/>
</dbReference>
<reference evidence="3 4" key="1">
    <citation type="journal article" date="2019" name="Mol. Biol. Evol.">
        <title>Blast fungal genomes show frequent chromosomal changes, gene gains and losses, and effector gene turnover.</title>
        <authorList>
            <person name="Gomez Luciano L.B."/>
            <person name="Jason Tsai I."/>
            <person name="Chuma I."/>
            <person name="Tosa Y."/>
            <person name="Chen Y.H."/>
            <person name="Li J.Y."/>
            <person name="Li M.Y."/>
            <person name="Jade Lu M.Y."/>
            <person name="Nakayashiki H."/>
            <person name="Li W.H."/>
        </authorList>
    </citation>
    <scope>NUCLEOTIDE SEQUENCE [LARGE SCALE GENOMIC DNA]</scope>
    <source>
        <strain evidence="3">MZ5-1-6</strain>
    </source>
</reference>
<evidence type="ECO:0000313" key="3">
    <source>
        <dbReference type="EMBL" id="QBZ58204.1"/>
    </source>
</evidence>
<feature type="domain" description="Class II aldolase/adducin N-terminal" evidence="2">
    <location>
        <begin position="67"/>
        <end position="249"/>
    </location>
</feature>
<dbReference type="FunFam" id="3.40.225.10:FF:000009">
    <property type="entry name" value="Class II aldolase/adducin N-terminal"/>
    <property type="match status" value="1"/>
</dbReference>
<name>A0A4P7NCF0_PYROR</name>
<dbReference type="PANTHER" id="PTHR10672:SF41">
    <property type="entry name" value="CLASS II ALDOLASE_ADDUCIN DOMAIN PROTEIN (AFU_ORTHOLOGUE AFUA_3G01330)"/>
    <property type="match status" value="1"/>
</dbReference>
<dbReference type="GO" id="GO:0005856">
    <property type="term" value="C:cytoskeleton"/>
    <property type="evidence" value="ECO:0007669"/>
    <property type="project" value="TreeGrafter"/>
</dbReference>
<dbReference type="InterPro" id="IPR001303">
    <property type="entry name" value="Aldolase_II/adducin_N"/>
</dbReference>
<dbReference type="SUPFAM" id="SSF53639">
    <property type="entry name" value="AraD/HMP-PK domain-like"/>
    <property type="match status" value="1"/>
</dbReference>
<evidence type="ECO:0000313" key="4">
    <source>
        <dbReference type="Proteomes" id="UP000294847"/>
    </source>
</evidence>
<proteinExistence type="predicted"/>
<dbReference type="Pfam" id="PF00596">
    <property type="entry name" value="Aldolase_II"/>
    <property type="match status" value="1"/>
</dbReference>
<dbReference type="AlphaFoldDB" id="A0A4P7NCF0"/>
<dbReference type="InterPro" id="IPR051017">
    <property type="entry name" value="Aldolase-II_Adducin_sf"/>
</dbReference>
<evidence type="ECO:0000256" key="1">
    <source>
        <dbReference type="SAM" id="MobiDB-lite"/>
    </source>
</evidence>
<organism evidence="3 4">
    <name type="scientific">Pyricularia oryzae</name>
    <name type="common">Rice blast fungus</name>
    <name type="synonym">Magnaporthe oryzae</name>
    <dbReference type="NCBI Taxonomy" id="318829"/>
    <lineage>
        <taxon>Eukaryota</taxon>
        <taxon>Fungi</taxon>
        <taxon>Dikarya</taxon>
        <taxon>Ascomycota</taxon>
        <taxon>Pezizomycotina</taxon>
        <taxon>Sordariomycetes</taxon>
        <taxon>Sordariomycetidae</taxon>
        <taxon>Magnaporthales</taxon>
        <taxon>Pyriculariaceae</taxon>
        <taxon>Pyricularia</taxon>
    </lineage>
</organism>
<dbReference type="GO" id="GO:0051015">
    <property type="term" value="F:actin filament binding"/>
    <property type="evidence" value="ECO:0007669"/>
    <property type="project" value="TreeGrafter"/>
</dbReference>
<dbReference type="PANTHER" id="PTHR10672">
    <property type="entry name" value="ADDUCIN"/>
    <property type="match status" value="1"/>
</dbReference>
<protein>
    <recommendedName>
        <fullName evidence="2">Class II aldolase/adducin N-terminal domain-containing protein</fullName>
    </recommendedName>
</protein>
<sequence length="322" mass="34360">MAPSSVEVMIDQRPTPGKSSRAASSGKQTNFRSGDPSVALEQMLGDAETTGPPTFHSPARARAYFKHRLAIAFRIFAQFGFCEGVAGHITCRDPIDPTSFWVNPFGLHFSLIKDDDLLRVSEDGEVLDGGRNTRLNLAAYAIHVELHRARPDVMCAAHAHTVYGRAMCSTGRPLRMLTQDFCVFWRDIVLYENFGGVVLAAEEGRAIASALGGRKAALLANHGLLVAGPSIEATVAWFVMLEKCCQVQLLAEAAVGGGAANGGAANGSGDVVTIGDEEAQATWEVVGSGEHGYFMGLPLFQVAEREFGEATSMGRGMQSLDA</sequence>
<gene>
    <name evidence="3" type="ORF">PoMZ_03149</name>
</gene>
<dbReference type="Gene3D" id="3.40.225.10">
    <property type="entry name" value="Class II aldolase/adducin N-terminal domain"/>
    <property type="match status" value="1"/>
</dbReference>
<accession>A0A4P7NCF0</accession>
<dbReference type="EMBL" id="CP034206">
    <property type="protein sequence ID" value="QBZ58204.1"/>
    <property type="molecule type" value="Genomic_DNA"/>
</dbReference>
<evidence type="ECO:0000259" key="2">
    <source>
        <dbReference type="SMART" id="SM01007"/>
    </source>
</evidence>
<dbReference type="InterPro" id="IPR036409">
    <property type="entry name" value="Aldolase_II/adducin_N_sf"/>
</dbReference>
<feature type="compositionally biased region" description="Polar residues" evidence="1">
    <location>
        <begin position="17"/>
        <end position="32"/>
    </location>
</feature>